<reference evidence="2 3" key="1">
    <citation type="journal article" date="2012" name="Appl. Environ. Microbiol.">
        <title>Short-read sequencing for genomic analysis of the brown rot fungus Fibroporia radiculosa.</title>
        <authorList>
            <person name="Tang J.D."/>
            <person name="Perkins A.D."/>
            <person name="Sonstegard T.S."/>
            <person name="Schroeder S.G."/>
            <person name="Burgess S.C."/>
            <person name="Diehl S.V."/>
        </authorList>
    </citation>
    <scope>NUCLEOTIDE SEQUENCE [LARGE SCALE GENOMIC DNA]</scope>
    <source>
        <strain evidence="2 3">TFFH 294</strain>
    </source>
</reference>
<evidence type="ECO:0000256" key="1">
    <source>
        <dbReference type="SAM" id="MobiDB-lite"/>
    </source>
</evidence>
<dbReference type="GeneID" id="24093209"/>
<evidence type="ECO:0000313" key="3">
    <source>
        <dbReference type="Proteomes" id="UP000006352"/>
    </source>
</evidence>
<feature type="region of interest" description="Disordered" evidence="1">
    <location>
        <begin position="88"/>
        <end position="111"/>
    </location>
</feature>
<proteinExistence type="predicted"/>
<feature type="compositionally biased region" description="Low complexity" evidence="1">
    <location>
        <begin position="1"/>
        <end position="19"/>
    </location>
</feature>
<dbReference type="RefSeq" id="XP_012177581.1">
    <property type="nucleotide sequence ID" value="XM_012322191.1"/>
</dbReference>
<gene>
    <name evidence="2" type="ORF">FIBRA_00292</name>
</gene>
<dbReference type="InParanoid" id="J7SCP5"/>
<evidence type="ECO:0000313" key="2">
    <source>
        <dbReference type="EMBL" id="CCL98298.1"/>
    </source>
</evidence>
<keyword evidence="3" id="KW-1185">Reference proteome</keyword>
<accession>J7SCP5</accession>
<dbReference type="AlphaFoldDB" id="J7SCP5"/>
<protein>
    <submittedName>
        <fullName evidence="2">Uncharacterized protein</fullName>
    </submittedName>
</protein>
<dbReference type="EMBL" id="HE796875">
    <property type="protein sequence ID" value="CCL98298.1"/>
    <property type="molecule type" value="Genomic_DNA"/>
</dbReference>
<dbReference type="HOGENOM" id="CLU_099919_0_0_1"/>
<sequence length="230" mass="25691">MSIAHSKSASSLPSLSQPKTPRPALPRVRSAIVQSPSSPVSVYALRGDRNEDPFSLSDFFPSDLMGSEHDRGREWAWLQTRRIHRDEELSDDLPSPADETEWLPPTPPSLVAGDFTDDETRECIRREDKLGILTLGHPLAIKYMDSVLQSDHMLSPYAEDGPTDYEGLYRSLSALREATHGTPRVSEVKNASVAELFCPRAEYDEVGHGVQGSLVYRGLWRAFELLDTQI</sequence>
<dbReference type="OrthoDB" id="3205299at2759"/>
<feature type="region of interest" description="Disordered" evidence="1">
    <location>
        <begin position="1"/>
        <end position="38"/>
    </location>
</feature>
<name>J7SCP5_9APHY</name>
<dbReference type="Proteomes" id="UP000006352">
    <property type="component" value="Unassembled WGS sequence"/>
</dbReference>
<organism evidence="2 3">
    <name type="scientific">Fibroporia radiculosa</name>
    <dbReference type="NCBI Taxonomy" id="599839"/>
    <lineage>
        <taxon>Eukaryota</taxon>
        <taxon>Fungi</taxon>
        <taxon>Dikarya</taxon>
        <taxon>Basidiomycota</taxon>
        <taxon>Agaricomycotina</taxon>
        <taxon>Agaricomycetes</taxon>
        <taxon>Polyporales</taxon>
        <taxon>Fibroporiaceae</taxon>
        <taxon>Fibroporia</taxon>
    </lineage>
</organism>